<dbReference type="GO" id="GO:0016887">
    <property type="term" value="F:ATP hydrolysis activity"/>
    <property type="evidence" value="ECO:0007669"/>
    <property type="project" value="InterPro"/>
</dbReference>
<evidence type="ECO:0000259" key="3">
    <source>
        <dbReference type="Pfam" id="PF00437"/>
    </source>
</evidence>
<sequence>MALGSQFLKSSQPEGLNLPETLPTLAPSDNGGRQARLEAIKATVHSRLLEFLDMAQLETMAEDLVAREIRQVADHLLEEVPESLSIEEKQRLIQDLEFEVLGLGPLEPLLKDPTISDILVNRYDQVYIERHGKLEKTAVRFRDNGHLLKIIKKIVSNVGRRLDEDNPLVDARLPDGSRVNAVIPPLTLDGPSLSIRRFAVQRPTLEDLIAKGSLTPEIGEVLKALAVAKLNIIVSGGTGSGKTTMLNVLSSFIPKDERLITIEDSAELQLQQEHVVRMETRPANLDGRGEITQRDLVRNSLRMRPDRIIIGEVRGPEVIDMFQAMNTGHEGSMTTIHANSAREALMRLETMIQLSGIKITEKAMRQMISSSLNVIIQLARLSDGSRRLISLSEITGMESGIISMQDIFVFKRQSVDGNQKVIGQYVATGVRPRFAERCQVFGVPLPDKIFDPPPRVY</sequence>
<dbReference type="InterPro" id="IPR001482">
    <property type="entry name" value="T2SS/T4SS_dom"/>
</dbReference>
<dbReference type="PANTHER" id="PTHR30486:SF15">
    <property type="entry name" value="TYPE II_IV SECRETION SYSTEM ATPASE"/>
    <property type="match status" value="1"/>
</dbReference>
<evidence type="ECO:0000256" key="1">
    <source>
        <dbReference type="ARBA" id="ARBA00006611"/>
    </source>
</evidence>
<dbReference type="CDD" id="cd01130">
    <property type="entry name" value="VirB11-like_ATPase"/>
    <property type="match status" value="1"/>
</dbReference>
<evidence type="ECO:0000313" key="4">
    <source>
        <dbReference type="EMBL" id="HGB14863.1"/>
    </source>
</evidence>
<protein>
    <submittedName>
        <fullName evidence="4">CpaF family protein</fullName>
    </submittedName>
</protein>
<dbReference type="EMBL" id="DTHB01000043">
    <property type="protein sequence ID" value="HGB14863.1"/>
    <property type="molecule type" value="Genomic_DNA"/>
</dbReference>
<proteinExistence type="inferred from homology"/>
<dbReference type="PANTHER" id="PTHR30486">
    <property type="entry name" value="TWITCHING MOTILITY PROTEIN PILT"/>
    <property type="match status" value="1"/>
</dbReference>
<feature type="domain" description="Bacterial type II secretion system protein E" evidence="3">
    <location>
        <begin position="102"/>
        <end position="386"/>
    </location>
</feature>
<reference evidence="4" key="1">
    <citation type="journal article" date="2020" name="mSystems">
        <title>Genome- and Community-Level Interaction Insights into Carbon Utilization and Element Cycling Functions of Hydrothermarchaeota in Hydrothermal Sediment.</title>
        <authorList>
            <person name="Zhou Z."/>
            <person name="Liu Y."/>
            <person name="Xu W."/>
            <person name="Pan J."/>
            <person name="Luo Z.H."/>
            <person name="Li M."/>
        </authorList>
    </citation>
    <scope>NUCLEOTIDE SEQUENCE [LARGE SCALE GENOMIC DNA]</scope>
    <source>
        <strain evidence="4">SpSt-776</strain>
    </source>
</reference>
<organism evidence="4">
    <name type="scientific">Desulfobacca acetoxidans</name>
    <dbReference type="NCBI Taxonomy" id="60893"/>
    <lineage>
        <taxon>Bacteria</taxon>
        <taxon>Pseudomonadati</taxon>
        <taxon>Thermodesulfobacteriota</taxon>
        <taxon>Desulfobaccia</taxon>
        <taxon>Desulfobaccales</taxon>
        <taxon>Desulfobaccaceae</taxon>
        <taxon>Desulfobacca</taxon>
    </lineage>
</organism>
<dbReference type="AlphaFoldDB" id="A0A7C3SIY7"/>
<accession>A0A7C3SIY7</accession>
<comment type="similarity">
    <text evidence="1">Belongs to the GSP E family.</text>
</comment>
<gene>
    <name evidence="4" type="ORF">ENV62_06480</name>
</gene>
<dbReference type="InterPro" id="IPR027417">
    <property type="entry name" value="P-loop_NTPase"/>
</dbReference>
<feature type="region of interest" description="Disordered" evidence="2">
    <location>
        <begin position="1"/>
        <end position="20"/>
    </location>
</feature>
<name>A0A7C3SIY7_9BACT</name>
<dbReference type="Pfam" id="PF00437">
    <property type="entry name" value="T2SSE"/>
    <property type="match status" value="1"/>
</dbReference>
<dbReference type="Gene3D" id="3.40.50.300">
    <property type="entry name" value="P-loop containing nucleotide triphosphate hydrolases"/>
    <property type="match status" value="1"/>
</dbReference>
<dbReference type="Gene3D" id="3.30.450.380">
    <property type="match status" value="1"/>
</dbReference>
<comment type="caution">
    <text evidence="4">The sequence shown here is derived from an EMBL/GenBank/DDBJ whole genome shotgun (WGS) entry which is preliminary data.</text>
</comment>
<dbReference type="SUPFAM" id="SSF52540">
    <property type="entry name" value="P-loop containing nucleoside triphosphate hydrolases"/>
    <property type="match status" value="1"/>
</dbReference>
<dbReference type="InterPro" id="IPR050921">
    <property type="entry name" value="T4SS_GSP_E_ATPase"/>
</dbReference>
<evidence type="ECO:0000256" key="2">
    <source>
        <dbReference type="SAM" id="MobiDB-lite"/>
    </source>
</evidence>